<reference evidence="2 3" key="1">
    <citation type="journal article" date="2001" name="J. Bacteriol.">
        <title>Genome sequence and comparative analysis of the solvent-producing bacterium Clostridium acetobutylicum.</title>
        <authorList>
            <person name="Nolling J."/>
            <person name="Breton G."/>
            <person name="Omelchenko M.V."/>
            <person name="Makarova K.S."/>
            <person name="Zeng Q."/>
            <person name="Gibson R."/>
            <person name="Lee H.M."/>
            <person name="Dubois J."/>
            <person name="Qiu D."/>
            <person name="Hitti J."/>
            <person name="Wolf Y.I."/>
            <person name="Tatusov R.L."/>
            <person name="Sabathe F."/>
            <person name="Doucette-Stamm L."/>
            <person name="Soucaille P."/>
            <person name="Daly M.J."/>
            <person name="Bennett G.N."/>
            <person name="Koonin E.V."/>
            <person name="Smith D.R."/>
        </authorList>
    </citation>
    <scope>NUCLEOTIDE SEQUENCE [LARGE SCALE GENOMIC DNA]</scope>
    <source>
        <strain evidence="3">ATCC 824 / DSM 792 / JCM 1419 / LMG 5710 / VKM B-1787</strain>
    </source>
</reference>
<dbReference type="Pfam" id="PF13672">
    <property type="entry name" value="PP2C_2"/>
    <property type="match status" value="1"/>
</dbReference>
<dbReference type="PATRIC" id="fig|272562.8.peg.1929"/>
<gene>
    <name evidence="2" type="ordered locus">CA_C1727</name>
</gene>
<dbReference type="STRING" id="272562.CA_C1727"/>
<dbReference type="PANTHER" id="PTHR13832">
    <property type="entry name" value="PROTEIN PHOSPHATASE 2C"/>
    <property type="match status" value="1"/>
</dbReference>
<dbReference type="Proteomes" id="UP000000814">
    <property type="component" value="Chromosome"/>
</dbReference>
<dbReference type="EMBL" id="AE001437">
    <property type="protein sequence ID" value="AAK79693.1"/>
    <property type="molecule type" value="Genomic_DNA"/>
</dbReference>
<feature type="domain" description="PPM-type phosphatase" evidence="1">
    <location>
        <begin position="22"/>
        <end position="259"/>
    </location>
</feature>
<keyword evidence="3" id="KW-1185">Reference proteome</keyword>
<sequence>MPLVDSLEEIILKKVKGNNMKMVGMLSDIGTVRKLNEDYVGYYENDDIRFYVVADGMGGHNAGEVASKLAVDSTVKYIKEINNINLYELGDVLSSAIKFANEQIYRKSKASDGLSGMGTTITACLIKDKDAVVANVGDSSCYFIKRDDIIKITKDHSLVQQLVDNGTITEKEALSHPNKNIITRALGTGEDVDVDIFDVTLNDVSKGILATDGLTNVVDTREIYNIVLENDNMVACQKLIELSKDKGSRDNISVIVFEGECKDDRNCAK</sequence>
<dbReference type="PROSITE" id="PS51746">
    <property type="entry name" value="PPM_2"/>
    <property type="match status" value="1"/>
</dbReference>
<evidence type="ECO:0000313" key="2">
    <source>
        <dbReference type="EMBL" id="AAK79693.1"/>
    </source>
</evidence>
<dbReference type="InterPro" id="IPR036457">
    <property type="entry name" value="PPM-type-like_dom_sf"/>
</dbReference>
<proteinExistence type="predicted"/>
<protein>
    <submittedName>
        <fullName evidence="2">Protein serine/threonine phosphatases, PP2C family (YLOO B.subtilis ortholog)</fullName>
    </submittedName>
</protein>
<dbReference type="KEGG" id="cac:CA_C1727"/>
<dbReference type="GO" id="GO:0004722">
    <property type="term" value="F:protein serine/threonine phosphatase activity"/>
    <property type="evidence" value="ECO:0007669"/>
    <property type="project" value="InterPro"/>
</dbReference>
<dbReference type="eggNOG" id="COG0631">
    <property type="taxonomic scope" value="Bacteria"/>
</dbReference>
<dbReference type="Gene3D" id="3.60.40.10">
    <property type="entry name" value="PPM-type phosphatase domain"/>
    <property type="match status" value="1"/>
</dbReference>
<dbReference type="SMART" id="SM00331">
    <property type="entry name" value="PP2C_SIG"/>
    <property type="match status" value="1"/>
</dbReference>
<dbReference type="PANTHER" id="PTHR13832:SF860">
    <property type="entry name" value="PROTEIN PHOSPHATASE PHPP"/>
    <property type="match status" value="1"/>
</dbReference>
<dbReference type="NCBIfam" id="NF033484">
    <property type="entry name" value="Stp1_PP2C_phos"/>
    <property type="match status" value="1"/>
</dbReference>
<dbReference type="SMART" id="SM00332">
    <property type="entry name" value="PP2Cc"/>
    <property type="match status" value="1"/>
</dbReference>
<dbReference type="InterPro" id="IPR001932">
    <property type="entry name" value="PPM-type_phosphatase-like_dom"/>
</dbReference>
<evidence type="ECO:0000259" key="1">
    <source>
        <dbReference type="PROSITE" id="PS51746"/>
    </source>
</evidence>
<dbReference type="AlphaFoldDB" id="Q97IC3"/>
<dbReference type="OrthoDB" id="9801841at2"/>
<name>Q97IC3_CLOAB</name>
<dbReference type="InterPro" id="IPR015655">
    <property type="entry name" value="PP2C"/>
</dbReference>
<dbReference type="SUPFAM" id="SSF81606">
    <property type="entry name" value="PP2C-like"/>
    <property type="match status" value="1"/>
</dbReference>
<accession>Q97IC3</accession>
<organism evidence="2 3">
    <name type="scientific">Clostridium acetobutylicum (strain ATCC 824 / DSM 792 / JCM 1419 / IAM 19013 / LMG 5710 / NBRC 13948 / NRRL B-527 / VKM B-1787 / 2291 / W)</name>
    <dbReference type="NCBI Taxonomy" id="272562"/>
    <lineage>
        <taxon>Bacteria</taxon>
        <taxon>Bacillati</taxon>
        <taxon>Bacillota</taxon>
        <taxon>Clostridia</taxon>
        <taxon>Eubacteriales</taxon>
        <taxon>Clostridiaceae</taxon>
        <taxon>Clostridium</taxon>
    </lineage>
</organism>
<dbReference type="HOGENOM" id="CLU_034545_4_1_9"/>
<dbReference type="PIR" id="B97113">
    <property type="entry name" value="B97113"/>
</dbReference>
<evidence type="ECO:0000313" key="3">
    <source>
        <dbReference type="Proteomes" id="UP000000814"/>
    </source>
</evidence>
<dbReference type="CDD" id="cd00143">
    <property type="entry name" value="PP2Cc"/>
    <property type="match status" value="1"/>
</dbReference>